<keyword evidence="1 5" id="KW-0346">Stress response</keyword>
<evidence type="ECO:0000256" key="1">
    <source>
        <dbReference type="ARBA" id="ARBA00023016"/>
    </source>
</evidence>
<name>A0A9Q0LUU9_ANAIG</name>
<dbReference type="SUPFAM" id="SSF49764">
    <property type="entry name" value="HSP20-like chaperones"/>
    <property type="match status" value="1"/>
</dbReference>
<dbReference type="Proteomes" id="UP001149090">
    <property type="component" value="Unassembled WGS sequence"/>
</dbReference>
<feature type="domain" description="SHSP" evidence="4">
    <location>
        <begin position="36"/>
        <end position="152"/>
    </location>
</feature>
<sequence>MNLQKVPSFLAPFWISSPFDEDYEFFRDEPNKLTRSFDGKSFTQFGIKETENQIHISGKIMIPKEKVNIEFDKETGMLTIHGEHEVKKEESNENQKRVTCERSFQSFKQSFSLPHNAEIEKADASIENGMLVITIPKKQEEKHPQKTKLNINFK</sequence>
<dbReference type="AlphaFoldDB" id="A0A9Q0LUU9"/>
<dbReference type="EMBL" id="JAPDFW010000057">
    <property type="protein sequence ID" value="KAJ5077705.1"/>
    <property type="molecule type" value="Genomic_DNA"/>
</dbReference>
<protein>
    <submittedName>
        <fullName evidence="5">17.6 kDa class i heat shock protein-like</fullName>
    </submittedName>
</protein>
<evidence type="ECO:0000313" key="5">
    <source>
        <dbReference type="EMBL" id="KAJ5077705.1"/>
    </source>
</evidence>
<evidence type="ECO:0000259" key="4">
    <source>
        <dbReference type="PROSITE" id="PS01031"/>
    </source>
</evidence>
<reference evidence="5" key="1">
    <citation type="submission" date="2022-10" db="EMBL/GenBank/DDBJ databases">
        <title>Novel sulphate-reducing endosymbionts in the free-living metamonad Anaeramoeba.</title>
        <authorList>
            <person name="Jerlstrom-Hultqvist J."/>
            <person name="Cepicka I."/>
            <person name="Gallot-Lavallee L."/>
            <person name="Salas-Leiva D."/>
            <person name="Curtis B.A."/>
            <person name="Zahonova K."/>
            <person name="Pipaliya S."/>
            <person name="Dacks J."/>
            <person name="Roger A.J."/>
        </authorList>
    </citation>
    <scope>NUCLEOTIDE SEQUENCE</scope>
    <source>
        <strain evidence="5">BMAN</strain>
    </source>
</reference>
<evidence type="ECO:0000313" key="6">
    <source>
        <dbReference type="Proteomes" id="UP001149090"/>
    </source>
</evidence>
<dbReference type="InterPro" id="IPR008978">
    <property type="entry name" value="HSP20-like_chaperone"/>
</dbReference>
<proteinExistence type="inferred from homology"/>
<evidence type="ECO:0000256" key="2">
    <source>
        <dbReference type="PROSITE-ProRule" id="PRU00285"/>
    </source>
</evidence>
<evidence type="ECO:0000256" key="3">
    <source>
        <dbReference type="RuleBase" id="RU003616"/>
    </source>
</evidence>
<dbReference type="OrthoDB" id="1431247at2759"/>
<dbReference type="InterPro" id="IPR002068">
    <property type="entry name" value="A-crystallin/Hsp20_dom"/>
</dbReference>
<dbReference type="PANTHER" id="PTHR11527">
    <property type="entry name" value="HEAT-SHOCK PROTEIN 20 FAMILY MEMBER"/>
    <property type="match status" value="1"/>
</dbReference>
<comment type="caution">
    <text evidence="5">The sequence shown here is derived from an EMBL/GenBank/DDBJ whole genome shotgun (WGS) entry which is preliminary data.</text>
</comment>
<keyword evidence="6" id="KW-1185">Reference proteome</keyword>
<dbReference type="PROSITE" id="PS01031">
    <property type="entry name" value="SHSP"/>
    <property type="match status" value="1"/>
</dbReference>
<gene>
    <name evidence="5" type="ORF">M0811_05804</name>
</gene>
<dbReference type="Gene3D" id="2.60.40.790">
    <property type="match status" value="1"/>
</dbReference>
<comment type="similarity">
    <text evidence="2 3">Belongs to the small heat shock protein (HSP20) family.</text>
</comment>
<dbReference type="CDD" id="cd06464">
    <property type="entry name" value="ACD_sHsps-like"/>
    <property type="match status" value="1"/>
</dbReference>
<dbReference type="InterPro" id="IPR031107">
    <property type="entry name" value="Small_HSP"/>
</dbReference>
<organism evidence="5 6">
    <name type="scientific">Anaeramoeba ignava</name>
    <name type="common">Anaerobic marine amoeba</name>
    <dbReference type="NCBI Taxonomy" id="1746090"/>
    <lineage>
        <taxon>Eukaryota</taxon>
        <taxon>Metamonada</taxon>
        <taxon>Anaeramoebidae</taxon>
        <taxon>Anaeramoeba</taxon>
    </lineage>
</organism>
<dbReference type="Pfam" id="PF00011">
    <property type="entry name" value="HSP20"/>
    <property type="match status" value="1"/>
</dbReference>
<accession>A0A9Q0LUU9</accession>